<protein>
    <submittedName>
        <fullName evidence="1">Uncharacterized protein</fullName>
    </submittedName>
</protein>
<gene>
    <name evidence="1" type="ORF">AK812_SmicGene2807</name>
</gene>
<name>A0A1Q9F0J9_SYMMI</name>
<dbReference type="EMBL" id="LSRX01000031">
    <property type="protein sequence ID" value="OLQ13195.1"/>
    <property type="molecule type" value="Genomic_DNA"/>
</dbReference>
<sequence length="143" mass="15355">MHREAGDPVTFCSGRHGGQGGGAGVHEPRILAKSLLVLIATVFRAAGGMGIARCDCHEWSQVWYSPVVWESPVATATNGMELARCDCQHWYGNRLLRLPKLVPTLLTASGRCMQSRLADPTLERALEGAGDLNGLVETIAMAL</sequence>
<keyword evidence="2" id="KW-1185">Reference proteome</keyword>
<evidence type="ECO:0000313" key="1">
    <source>
        <dbReference type="EMBL" id="OLQ13195.1"/>
    </source>
</evidence>
<evidence type="ECO:0000313" key="2">
    <source>
        <dbReference type="Proteomes" id="UP000186817"/>
    </source>
</evidence>
<dbReference type="Proteomes" id="UP000186817">
    <property type="component" value="Unassembled WGS sequence"/>
</dbReference>
<dbReference type="AlphaFoldDB" id="A0A1Q9F0J9"/>
<accession>A0A1Q9F0J9</accession>
<reference evidence="1 2" key="1">
    <citation type="submission" date="2016-02" db="EMBL/GenBank/DDBJ databases">
        <title>Genome analysis of coral dinoflagellate symbionts highlights evolutionary adaptations to a symbiotic lifestyle.</title>
        <authorList>
            <person name="Aranda M."/>
            <person name="Li Y."/>
            <person name="Liew Y.J."/>
            <person name="Baumgarten S."/>
            <person name="Simakov O."/>
            <person name="Wilson M."/>
            <person name="Piel J."/>
            <person name="Ashoor H."/>
            <person name="Bougouffa S."/>
            <person name="Bajic V.B."/>
            <person name="Ryu T."/>
            <person name="Ravasi T."/>
            <person name="Bayer T."/>
            <person name="Micklem G."/>
            <person name="Kim H."/>
            <person name="Bhak J."/>
            <person name="Lajeunesse T.C."/>
            <person name="Voolstra C.R."/>
        </authorList>
    </citation>
    <scope>NUCLEOTIDE SEQUENCE [LARGE SCALE GENOMIC DNA]</scope>
    <source>
        <strain evidence="1 2">CCMP2467</strain>
    </source>
</reference>
<proteinExistence type="predicted"/>
<comment type="caution">
    <text evidence="1">The sequence shown here is derived from an EMBL/GenBank/DDBJ whole genome shotgun (WGS) entry which is preliminary data.</text>
</comment>
<organism evidence="1 2">
    <name type="scientific">Symbiodinium microadriaticum</name>
    <name type="common">Dinoflagellate</name>
    <name type="synonym">Zooxanthella microadriatica</name>
    <dbReference type="NCBI Taxonomy" id="2951"/>
    <lineage>
        <taxon>Eukaryota</taxon>
        <taxon>Sar</taxon>
        <taxon>Alveolata</taxon>
        <taxon>Dinophyceae</taxon>
        <taxon>Suessiales</taxon>
        <taxon>Symbiodiniaceae</taxon>
        <taxon>Symbiodinium</taxon>
    </lineage>
</organism>